<feature type="transmembrane region" description="Helical" evidence="1">
    <location>
        <begin position="42"/>
        <end position="62"/>
    </location>
</feature>
<evidence type="ECO:0000256" key="1">
    <source>
        <dbReference type="SAM" id="Phobius"/>
    </source>
</evidence>
<feature type="transmembrane region" description="Helical" evidence="1">
    <location>
        <begin position="280"/>
        <end position="297"/>
    </location>
</feature>
<dbReference type="Proteomes" id="UP000019364">
    <property type="component" value="Unassembled WGS sequence"/>
</dbReference>
<comment type="caution">
    <text evidence="2">The sequence shown here is derived from an EMBL/GenBank/DDBJ whole genome shotgun (WGS) entry which is preliminary data.</text>
</comment>
<feature type="transmembrane region" description="Helical" evidence="1">
    <location>
        <begin position="258"/>
        <end position="274"/>
    </location>
</feature>
<dbReference type="EMBL" id="BAVZ01000008">
    <property type="protein sequence ID" value="GAF08815.1"/>
    <property type="molecule type" value="Genomic_DNA"/>
</dbReference>
<proteinExistence type="predicted"/>
<feature type="transmembrane region" description="Helical" evidence="1">
    <location>
        <begin position="381"/>
        <end position="403"/>
    </location>
</feature>
<sequence>MQQVIHLRGEIIVTSLMWFQAIAILVIFLIFIGLMMTRKLPTILALPAMAILFALIAGVPWMSSDPEATTIAKTVLAAGSMRLSGAIAGLIFGAWFGQILNKVGITKSIIRKAAELAGDKPMMIAILFFVTASIIFSAAGGLGMVILVGTIVIPIMLTAGISQFVASIVVLSSVGVGALFNVSNWAVYVDVLGLTVDQIADYTLVAALPLIFISLAMIVFYIKKDGKGRKSWSMPTNTGGDGGNGSSGPNGGNGAKKVPAIALISPIVPVILVFAFKIDIVPAVIIGALVTIILTWPKRPIHILSSALVEGIQDIAGALALMIGIGILLNSVMAPQVAALISPLIESVLPSSPWTYVIFFTLLSPLAIYRGPLNVWGLGSGIAALFVTAGMTPVAAMLALRVVSNVQAVSDPTNSHNVWVADFTKSDINEILKKTLPWMMVAVLISMIAGAFMIF</sequence>
<name>W7YD32_9BACL</name>
<feature type="transmembrane region" description="Helical" evidence="1">
    <location>
        <begin position="202"/>
        <end position="222"/>
    </location>
</feature>
<dbReference type="eggNOG" id="COG2610">
    <property type="taxonomic scope" value="Bacteria"/>
</dbReference>
<feature type="transmembrane region" description="Helical" evidence="1">
    <location>
        <begin position="353"/>
        <end position="369"/>
    </location>
</feature>
<keyword evidence="1" id="KW-0472">Membrane</keyword>
<feature type="transmembrane region" description="Helical" evidence="1">
    <location>
        <begin position="74"/>
        <end position="96"/>
    </location>
</feature>
<feature type="transmembrane region" description="Helical" evidence="1">
    <location>
        <begin position="12"/>
        <end position="36"/>
    </location>
</feature>
<keyword evidence="1" id="KW-0812">Transmembrane</keyword>
<dbReference type="STRING" id="1236976.JCM16418_2922"/>
<feature type="transmembrane region" description="Helical" evidence="1">
    <location>
        <begin position="124"/>
        <end position="157"/>
    </location>
</feature>
<evidence type="ECO:0000313" key="2">
    <source>
        <dbReference type="EMBL" id="GAF08815.1"/>
    </source>
</evidence>
<protein>
    <submittedName>
        <fullName evidence="2">Anaerobic C4-dicarboxylate transporter DcuC</fullName>
    </submittedName>
</protein>
<keyword evidence="1" id="KW-1133">Transmembrane helix</keyword>
<gene>
    <name evidence="2" type="ORF">JCM16418_2922</name>
</gene>
<evidence type="ECO:0000313" key="3">
    <source>
        <dbReference type="Proteomes" id="UP000019364"/>
    </source>
</evidence>
<organism evidence="2 3">
    <name type="scientific">Paenibacillus pini JCM 16418</name>
    <dbReference type="NCBI Taxonomy" id="1236976"/>
    <lineage>
        <taxon>Bacteria</taxon>
        <taxon>Bacillati</taxon>
        <taxon>Bacillota</taxon>
        <taxon>Bacilli</taxon>
        <taxon>Bacillales</taxon>
        <taxon>Paenibacillaceae</taxon>
        <taxon>Paenibacillus</taxon>
    </lineage>
</organism>
<feature type="transmembrane region" description="Helical" evidence="1">
    <location>
        <begin position="436"/>
        <end position="454"/>
    </location>
</feature>
<reference evidence="2 3" key="1">
    <citation type="journal article" date="2014" name="Genome Announc.">
        <title>Draft Genome Sequence of Paenibacillus pini JCM 16418T, Isolated from the Rhizosphere of Pine Tree.</title>
        <authorList>
            <person name="Yuki M."/>
            <person name="Oshima K."/>
            <person name="Suda W."/>
            <person name="Oshida Y."/>
            <person name="Kitamura K."/>
            <person name="Iida Y."/>
            <person name="Hattori M."/>
            <person name="Ohkuma M."/>
        </authorList>
    </citation>
    <scope>NUCLEOTIDE SEQUENCE [LARGE SCALE GENOMIC DNA]</scope>
    <source>
        <strain evidence="2 3">JCM 16418</strain>
    </source>
</reference>
<feature type="transmembrane region" description="Helical" evidence="1">
    <location>
        <begin position="318"/>
        <end position="341"/>
    </location>
</feature>
<dbReference type="AlphaFoldDB" id="W7YD32"/>
<keyword evidence="3" id="KW-1185">Reference proteome</keyword>
<feature type="transmembrane region" description="Helical" evidence="1">
    <location>
        <begin position="164"/>
        <end position="182"/>
    </location>
</feature>
<accession>W7YD32</accession>